<organism evidence="1">
    <name type="scientific">Staphylococcus aureus</name>
    <dbReference type="NCBI Taxonomy" id="1280"/>
    <lineage>
        <taxon>Bacteria</taxon>
        <taxon>Bacillati</taxon>
        <taxon>Bacillota</taxon>
        <taxon>Bacilli</taxon>
        <taxon>Bacillales</taxon>
        <taxon>Staphylococcaceae</taxon>
        <taxon>Staphylococcus</taxon>
    </lineage>
</organism>
<proteinExistence type="predicted"/>
<evidence type="ECO:0000313" key="1">
    <source>
        <dbReference type="EMBL" id="SIO73108.1"/>
    </source>
</evidence>
<accession>A0A1R3UEG7</accession>
<dbReference type="AlphaFoldDB" id="A0A1R3UEG7"/>
<protein>
    <submittedName>
        <fullName evidence="1">Uncharacterized protein</fullName>
    </submittedName>
</protein>
<name>A0A1R3UEG7_STAAU</name>
<reference evidence="1" key="2">
    <citation type="journal article" date="2017" name="Sci. Rep.">
        <title>Identification of LukPQ, a novel, equid-adapted leukocidin of Staphylococcus aureus.</title>
        <authorList>
            <person name="Koop G."/>
            <person name="Vrieling M."/>
            <person name="Storisteanu D.M."/>
            <person name="Lok L.S."/>
            <person name="Monie T."/>
            <person name="van Wigcheren G."/>
            <person name="Raisen C."/>
            <person name="Ba X."/>
            <person name="Gleadall N."/>
            <person name="Hadjirin N."/>
            <person name="Timmerman A.J."/>
            <person name="Wagenaar J.A."/>
            <person name="Klunder H.M."/>
            <person name="Fitzgerald J.R."/>
            <person name="Zadoks R."/>
            <person name="Paterson G.K."/>
            <person name="Torres C."/>
            <person name="Waller A.S."/>
            <person name="Loeffler A."/>
            <person name="Loncaric I."/>
            <person name="Hoet A.E."/>
            <person name="Bergstrom K."/>
            <person name="De Martino L."/>
            <person name="Pomba C."/>
            <person name="de Lencastre H."/>
            <person name="Ben Slama K."/>
            <person name="Gharsa H."/>
            <person name="Richardson E.J."/>
            <person name="Chilvers E.R."/>
            <person name="de Haas C."/>
            <person name="van Kessel K."/>
            <person name="van Strijp J.A."/>
            <person name="Harrison E.M."/>
            <person name="Holmes M.A."/>
        </authorList>
    </citation>
    <scope>NUCLEOTIDE SEQUENCE</scope>
    <source>
        <strain evidence="1">3711</strain>
    </source>
</reference>
<dbReference type="EMBL" id="LT671578">
    <property type="protein sequence ID" value="SIO73108.1"/>
    <property type="molecule type" value="Genomic_DNA"/>
</dbReference>
<sequence>MQSCFNFIRIHLLNRSIAERSINIMEDMKEIYSLKIQKKNLNNKQKNLMSVINQCIELEKFSYTEIKKVLYLIDREQKYLANNRRKT</sequence>
<reference evidence="1" key="1">
    <citation type="submission" date="2016-11" db="EMBL/GenBank/DDBJ databases">
        <authorList>
            <person name="Jaros S."/>
            <person name="Januszkiewicz K."/>
            <person name="Wedrychowicz H."/>
        </authorList>
    </citation>
    <scope>NUCLEOTIDE SEQUENCE</scope>
    <source>
        <strain evidence="1">3711</strain>
    </source>
</reference>